<evidence type="ECO:0000313" key="2">
    <source>
        <dbReference type="Proteomes" id="UP000050761"/>
    </source>
</evidence>
<protein>
    <submittedName>
        <fullName evidence="3">Integrase</fullName>
    </submittedName>
</protein>
<reference evidence="3" key="2">
    <citation type="submission" date="2019-09" db="UniProtKB">
        <authorList>
            <consortium name="WormBaseParasite"/>
        </authorList>
    </citation>
    <scope>IDENTIFICATION</scope>
</reference>
<dbReference type="Proteomes" id="UP000050761">
    <property type="component" value="Unassembled WGS sequence"/>
</dbReference>
<accession>A0A3P7ULU0</accession>
<evidence type="ECO:0000313" key="1">
    <source>
        <dbReference type="EMBL" id="VDO21613.1"/>
    </source>
</evidence>
<sequence>MAVSRRIWLSNLTVRQKVDGYNQIVQPKLKYAISCVVFGVGRFDSLRKSARDFDLETRKLLAESKTRFKCSCTSRLYVSKAKGGLGLKSMEEELEHTIIYTWCYLASNLDFTIPYALSTCLERRSKRSLTADFQKIIRDNGMQGQVTRTRLAHIQVNGCDYTAATLARVISGPVHERWGNTHLQNW</sequence>
<organism evidence="2 3">
    <name type="scientific">Heligmosomoides polygyrus</name>
    <name type="common">Parasitic roundworm</name>
    <dbReference type="NCBI Taxonomy" id="6339"/>
    <lineage>
        <taxon>Eukaryota</taxon>
        <taxon>Metazoa</taxon>
        <taxon>Ecdysozoa</taxon>
        <taxon>Nematoda</taxon>
        <taxon>Chromadorea</taxon>
        <taxon>Rhabditida</taxon>
        <taxon>Rhabditina</taxon>
        <taxon>Rhabditomorpha</taxon>
        <taxon>Strongyloidea</taxon>
        <taxon>Heligmosomidae</taxon>
        <taxon>Heligmosomoides</taxon>
    </lineage>
</organism>
<dbReference type="AlphaFoldDB" id="A0A183F6P2"/>
<proteinExistence type="predicted"/>
<keyword evidence="2" id="KW-1185">Reference proteome</keyword>
<reference evidence="1 2" key="1">
    <citation type="submission" date="2018-11" db="EMBL/GenBank/DDBJ databases">
        <authorList>
            <consortium name="Pathogen Informatics"/>
        </authorList>
    </citation>
    <scope>NUCLEOTIDE SEQUENCE [LARGE SCALE GENOMIC DNA]</scope>
</reference>
<dbReference type="WBParaSite" id="HPBE_0000183401-mRNA-1">
    <property type="protein sequence ID" value="HPBE_0000183401-mRNA-1"/>
    <property type="gene ID" value="HPBE_0000183401"/>
</dbReference>
<accession>A0A183F6P2</accession>
<dbReference type="OrthoDB" id="5798715at2759"/>
<gene>
    <name evidence="1" type="ORF">HPBE_LOCUS1835</name>
</gene>
<dbReference type="EMBL" id="UZAH01002293">
    <property type="protein sequence ID" value="VDO21613.1"/>
    <property type="molecule type" value="Genomic_DNA"/>
</dbReference>
<name>A0A183F6P2_HELPZ</name>
<evidence type="ECO:0000313" key="3">
    <source>
        <dbReference type="WBParaSite" id="HPBE_0000183401-mRNA-1"/>
    </source>
</evidence>